<organism evidence="1 2">
    <name type="scientific">Streptomyces polygonati</name>
    <dbReference type="NCBI Taxonomy" id="1617087"/>
    <lineage>
        <taxon>Bacteria</taxon>
        <taxon>Bacillati</taxon>
        <taxon>Actinomycetota</taxon>
        <taxon>Actinomycetes</taxon>
        <taxon>Kitasatosporales</taxon>
        <taxon>Streptomycetaceae</taxon>
        <taxon>Streptomyces</taxon>
    </lineage>
</organism>
<comment type="caution">
    <text evidence="1">The sequence shown here is derived from an EMBL/GenBank/DDBJ whole genome shotgun (WGS) entry which is preliminary data.</text>
</comment>
<sequence>MSAASASAPEPASVPVPPCVFECEYRGVRHAGTGLPAPGAELTLYPVAEGQLRAAVLAGGPRSLEQAVTAQGGPVTATADDPDLRFLPPLLPTDTNNSLLTGFMGTHRSKFDRPPTADEPFRAPNWLIKGMGSWTRMPGETLTVPASAVALLEEPEVALVFANDADGVPHYAGYTFGNDLNDIGLHTQNPWGWTPYAKLCDSAMTPWLFLGAPPVTAAGRVVIERGGETAWEGPFTCGADALFQRVPDMIEHLLSYPALRRPGLVQYMLLGSDKASWHDGFRIADEDRVTIEFTSHGVVLSNPVSWAKAVAPVQVG</sequence>
<proteinExistence type="predicted"/>
<dbReference type="Proteomes" id="UP001595765">
    <property type="component" value="Unassembled WGS sequence"/>
</dbReference>
<name>A0ABV8I3M5_9ACTN</name>
<dbReference type="Gene3D" id="3.90.850.10">
    <property type="entry name" value="Fumarylacetoacetase-like, C-terminal domain"/>
    <property type="match status" value="1"/>
</dbReference>
<dbReference type="SUPFAM" id="SSF56529">
    <property type="entry name" value="FAH"/>
    <property type="match status" value="1"/>
</dbReference>
<keyword evidence="1" id="KW-0378">Hydrolase</keyword>
<evidence type="ECO:0000313" key="1">
    <source>
        <dbReference type="EMBL" id="MFC4036661.1"/>
    </source>
</evidence>
<accession>A0ABV8I3M5</accession>
<evidence type="ECO:0000313" key="2">
    <source>
        <dbReference type="Proteomes" id="UP001595765"/>
    </source>
</evidence>
<dbReference type="InterPro" id="IPR036663">
    <property type="entry name" value="Fumarylacetoacetase_C_sf"/>
</dbReference>
<keyword evidence="2" id="KW-1185">Reference proteome</keyword>
<dbReference type="RefSeq" id="WP_386438741.1">
    <property type="nucleotide sequence ID" value="NZ_JBHSBB010000052.1"/>
</dbReference>
<dbReference type="GO" id="GO:0016787">
    <property type="term" value="F:hydrolase activity"/>
    <property type="evidence" value="ECO:0007669"/>
    <property type="project" value="UniProtKB-KW"/>
</dbReference>
<gene>
    <name evidence="1" type="ORF">ACFO3J_35265</name>
</gene>
<protein>
    <submittedName>
        <fullName evidence="1">Fumarylacetoacetate (FAA) hydrolase</fullName>
    </submittedName>
</protein>
<reference evidence="2" key="1">
    <citation type="journal article" date="2019" name="Int. J. Syst. Evol. Microbiol.">
        <title>The Global Catalogue of Microorganisms (GCM) 10K type strain sequencing project: providing services to taxonomists for standard genome sequencing and annotation.</title>
        <authorList>
            <consortium name="The Broad Institute Genomics Platform"/>
            <consortium name="The Broad Institute Genome Sequencing Center for Infectious Disease"/>
            <person name="Wu L."/>
            <person name="Ma J."/>
        </authorList>
    </citation>
    <scope>NUCLEOTIDE SEQUENCE [LARGE SCALE GENOMIC DNA]</scope>
    <source>
        <strain evidence="2">CGMCC 4.7237</strain>
    </source>
</reference>
<dbReference type="EMBL" id="JBHSBB010000052">
    <property type="protein sequence ID" value="MFC4036661.1"/>
    <property type="molecule type" value="Genomic_DNA"/>
</dbReference>